<evidence type="ECO:0000256" key="1">
    <source>
        <dbReference type="SAM" id="Phobius"/>
    </source>
</evidence>
<feature type="transmembrane region" description="Helical" evidence="1">
    <location>
        <begin position="191"/>
        <end position="211"/>
    </location>
</feature>
<dbReference type="RefSeq" id="WP_055655181.1">
    <property type="nucleotide sequence ID" value="NZ_CABIXC010000005.1"/>
</dbReference>
<protein>
    <recommendedName>
        <fullName evidence="6">Acyltransferase</fullName>
    </recommendedName>
</protein>
<feature type="transmembrane region" description="Helical" evidence="1">
    <location>
        <begin position="44"/>
        <end position="64"/>
    </location>
</feature>
<gene>
    <name evidence="3" type="ORF">DXC39_10950</name>
    <name evidence="2" type="ORF">ERS852407_02314</name>
</gene>
<organism evidence="2 4">
    <name type="scientific">Hungatella hathewayi</name>
    <dbReference type="NCBI Taxonomy" id="154046"/>
    <lineage>
        <taxon>Bacteria</taxon>
        <taxon>Bacillati</taxon>
        <taxon>Bacillota</taxon>
        <taxon>Clostridia</taxon>
        <taxon>Lachnospirales</taxon>
        <taxon>Lachnospiraceae</taxon>
        <taxon>Hungatella</taxon>
    </lineage>
</organism>
<dbReference type="Proteomes" id="UP000095651">
    <property type="component" value="Unassembled WGS sequence"/>
</dbReference>
<evidence type="ECO:0000313" key="5">
    <source>
        <dbReference type="Proteomes" id="UP000261257"/>
    </source>
</evidence>
<keyword evidence="1" id="KW-0472">Membrane</keyword>
<dbReference type="EMBL" id="CYZE01000005">
    <property type="protein sequence ID" value="CUO27408.1"/>
    <property type="molecule type" value="Genomic_DNA"/>
</dbReference>
<name>A0A174DT36_9FIRM</name>
<feature type="transmembrane region" description="Helical" evidence="1">
    <location>
        <begin position="231"/>
        <end position="250"/>
    </location>
</feature>
<sequence>MKERNYTIEFYRFMFAINFILVHAIMIFPLGYMGFTMSAAKDAYIYEQAFDVILPFMIFSGYFMMQGFKKKQAKGLLNGISPAKQAWGYLAGRIKSLMPLLLIGIFAGWLANGLWRGYTLAQYPEYFISCIGEFLGLQISGIGMGNGFVGAWGSTSAAVKLLCSTPMWFISGVFISGYAVYYLLAKNEEHFLGWILPVITIVFLGSCWMTDTLPLWNVILEIGQFAVNTDLILMFIGLGIGCEIWIAVDALKKKNWTSGGKLALSAVQLVATAVVLIRTWVSVNSGFMQNYFNIGWGPTLIYSIIFCFLILLDVDYVSRCPITHNKIWKVPGQLALYIYVIHFPVLIFTALALGLKGSAARSMANGVVVSEDVTLGILTQPDIQKLFLTFGLTIVISIILGYALMKLNTKVIQPWLDKAPWFDAKR</sequence>
<feature type="transmembrane region" description="Helical" evidence="1">
    <location>
        <begin position="12"/>
        <end position="32"/>
    </location>
</feature>
<feature type="transmembrane region" description="Helical" evidence="1">
    <location>
        <begin position="334"/>
        <end position="355"/>
    </location>
</feature>
<feature type="transmembrane region" description="Helical" evidence="1">
    <location>
        <begin position="97"/>
        <end position="115"/>
    </location>
</feature>
<feature type="transmembrane region" description="Helical" evidence="1">
    <location>
        <begin position="166"/>
        <end position="184"/>
    </location>
</feature>
<feature type="transmembrane region" description="Helical" evidence="1">
    <location>
        <begin position="262"/>
        <end position="281"/>
    </location>
</feature>
<evidence type="ECO:0000313" key="4">
    <source>
        <dbReference type="Proteomes" id="UP000095651"/>
    </source>
</evidence>
<dbReference type="Proteomes" id="UP000261257">
    <property type="component" value="Unassembled WGS sequence"/>
</dbReference>
<keyword evidence="1" id="KW-1133">Transmembrane helix</keyword>
<proteinExistence type="predicted"/>
<reference evidence="3 5" key="2">
    <citation type="submission" date="2018-08" db="EMBL/GenBank/DDBJ databases">
        <title>A genome reference for cultivated species of the human gut microbiota.</title>
        <authorList>
            <person name="Zou Y."/>
            <person name="Xue W."/>
            <person name="Luo G."/>
        </authorList>
    </citation>
    <scope>NUCLEOTIDE SEQUENCE [LARGE SCALE GENOMIC DNA]</scope>
    <source>
        <strain evidence="3 5">TF05-11AC</strain>
    </source>
</reference>
<reference evidence="2 4" key="1">
    <citation type="submission" date="2015-09" db="EMBL/GenBank/DDBJ databases">
        <authorList>
            <consortium name="Pathogen Informatics"/>
        </authorList>
    </citation>
    <scope>NUCLEOTIDE SEQUENCE [LARGE SCALE GENOMIC DNA]</scope>
    <source>
        <strain evidence="2 4">2789STDY5608850</strain>
    </source>
</reference>
<dbReference type="EMBL" id="QSSQ01000007">
    <property type="protein sequence ID" value="RGM05330.1"/>
    <property type="molecule type" value="Genomic_DNA"/>
</dbReference>
<keyword evidence="1" id="KW-0812">Transmembrane</keyword>
<feature type="transmembrane region" description="Helical" evidence="1">
    <location>
        <begin position="386"/>
        <end position="405"/>
    </location>
</feature>
<accession>A0A174DT36</accession>
<evidence type="ECO:0000313" key="2">
    <source>
        <dbReference type="EMBL" id="CUO27408.1"/>
    </source>
</evidence>
<dbReference type="AlphaFoldDB" id="A0A174DT36"/>
<evidence type="ECO:0000313" key="3">
    <source>
        <dbReference type="EMBL" id="RGM05330.1"/>
    </source>
</evidence>
<evidence type="ECO:0008006" key="6">
    <source>
        <dbReference type="Google" id="ProtNLM"/>
    </source>
</evidence>
<feature type="transmembrane region" description="Helical" evidence="1">
    <location>
        <begin position="293"/>
        <end position="314"/>
    </location>
</feature>